<evidence type="ECO:0000256" key="4">
    <source>
        <dbReference type="ARBA" id="ARBA00022989"/>
    </source>
</evidence>
<feature type="domain" description="DUF202" evidence="7">
    <location>
        <begin position="93"/>
        <end position="160"/>
    </location>
</feature>
<gene>
    <name evidence="8" type="ORF">O0I10_011609</name>
</gene>
<evidence type="ECO:0000256" key="1">
    <source>
        <dbReference type="ARBA" id="ARBA00004651"/>
    </source>
</evidence>
<feature type="transmembrane region" description="Helical" evidence="6">
    <location>
        <begin position="136"/>
        <end position="153"/>
    </location>
</feature>
<accession>A0AAD7UU75</accession>
<dbReference type="PANTHER" id="PTHR34187:SF2">
    <property type="entry name" value="DUF202 DOMAIN-CONTAINING PROTEIN"/>
    <property type="match status" value="1"/>
</dbReference>
<evidence type="ECO:0000313" key="8">
    <source>
        <dbReference type="EMBL" id="KAJ8652727.1"/>
    </source>
</evidence>
<dbReference type="Pfam" id="PF02656">
    <property type="entry name" value="DUF202"/>
    <property type="match status" value="1"/>
</dbReference>
<dbReference type="Proteomes" id="UP001234581">
    <property type="component" value="Unassembled WGS sequence"/>
</dbReference>
<keyword evidence="4 6" id="KW-1133">Transmembrane helix</keyword>
<evidence type="ECO:0000256" key="5">
    <source>
        <dbReference type="ARBA" id="ARBA00023136"/>
    </source>
</evidence>
<comment type="subcellular location">
    <subcellularLocation>
        <location evidence="1">Cell membrane</location>
        <topology evidence="1">Multi-pass membrane protein</topology>
    </subcellularLocation>
</comment>
<dbReference type="PANTHER" id="PTHR34187">
    <property type="entry name" value="FGR18P"/>
    <property type="match status" value="1"/>
</dbReference>
<feature type="transmembrane region" description="Helical" evidence="6">
    <location>
        <begin position="102"/>
        <end position="124"/>
    </location>
</feature>
<dbReference type="EMBL" id="JARTCD010000095">
    <property type="protein sequence ID" value="KAJ8652727.1"/>
    <property type="molecule type" value="Genomic_DNA"/>
</dbReference>
<dbReference type="InterPro" id="IPR052053">
    <property type="entry name" value="IM_YidH-like"/>
</dbReference>
<keyword evidence="5 6" id="KW-0472">Membrane</keyword>
<dbReference type="GeneID" id="83219009"/>
<reference evidence="8 9" key="1">
    <citation type="submission" date="2023-03" db="EMBL/GenBank/DDBJ databases">
        <title>Genome sequence of Lichtheimia ornata CBS 291.66.</title>
        <authorList>
            <person name="Mohabir J.T."/>
            <person name="Shea T.P."/>
            <person name="Kurbessoian T."/>
            <person name="Berby B."/>
            <person name="Fontaine J."/>
            <person name="Livny J."/>
            <person name="Gnirke A."/>
            <person name="Stajich J.E."/>
            <person name="Cuomo C.A."/>
        </authorList>
    </citation>
    <scope>NUCLEOTIDE SEQUENCE [LARGE SCALE GENOMIC DNA]</scope>
    <source>
        <strain evidence="8">CBS 291.66</strain>
    </source>
</reference>
<comment type="caution">
    <text evidence="8">The sequence shown here is derived from an EMBL/GenBank/DDBJ whole genome shotgun (WGS) entry which is preliminary data.</text>
</comment>
<protein>
    <recommendedName>
        <fullName evidence="7">DUF202 domain-containing protein</fullName>
    </recommendedName>
</protein>
<sequence length="199" mass="22551">MLSEQRTEFCQHHSDDAICNSEQVATDSFDADRVHEFPAPFLVRTKSRLEKESLHRQYQNQQQRMNSPYGWIQWLYEKISFSAILENKSAVARDHLANERTFLAWLRTSLAMVTVGVAITQLYSMNPQGSATAGRAIGAIFVMLSVAFLYLANVRYFHSQLALIKDQFPASRGAIMFGSSAVLASLIAMFVVIMIHDRQ</sequence>
<evidence type="ECO:0000256" key="6">
    <source>
        <dbReference type="SAM" id="Phobius"/>
    </source>
</evidence>
<dbReference type="GO" id="GO:0005886">
    <property type="term" value="C:plasma membrane"/>
    <property type="evidence" value="ECO:0007669"/>
    <property type="project" value="UniProtKB-SubCell"/>
</dbReference>
<evidence type="ECO:0000256" key="3">
    <source>
        <dbReference type="ARBA" id="ARBA00022692"/>
    </source>
</evidence>
<dbReference type="RefSeq" id="XP_058337641.1">
    <property type="nucleotide sequence ID" value="XM_058491573.1"/>
</dbReference>
<name>A0AAD7UU75_9FUNG</name>
<evidence type="ECO:0000256" key="2">
    <source>
        <dbReference type="ARBA" id="ARBA00022475"/>
    </source>
</evidence>
<organism evidence="8 9">
    <name type="scientific">Lichtheimia ornata</name>
    <dbReference type="NCBI Taxonomy" id="688661"/>
    <lineage>
        <taxon>Eukaryota</taxon>
        <taxon>Fungi</taxon>
        <taxon>Fungi incertae sedis</taxon>
        <taxon>Mucoromycota</taxon>
        <taxon>Mucoromycotina</taxon>
        <taxon>Mucoromycetes</taxon>
        <taxon>Mucorales</taxon>
        <taxon>Lichtheimiaceae</taxon>
        <taxon>Lichtheimia</taxon>
    </lineage>
</organism>
<keyword evidence="9" id="KW-1185">Reference proteome</keyword>
<feature type="transmembrane region" description="Helical" evidence="6">
    <location>
        <begin position="174"/>
        <end position="195"/>
    </location>
</feature>
<keyword evidence="2" id="KW-1003">Cell membrane</keyword>
<proteinExistence type="predicted"/>
<keyword evidence="3 6" id="KW-0812">Transmembrane</keyword>
<evidence type="ECO:0000313" key="9">
    <source>
        <dbReference type="Proteomes" id="UP001234581"/>
    </source>
</evidence>
<evidence type="ECO:0000259" key="7">
    <source>
        <dbReference type="Pfam" id="PF02656"/>
    </source>
</evidence>
<dbReference type="InterPro" id="IPR003807">
    <property type="entry name" value="DUF202"/>
</dbReference>
<dbReference type="AlphaFoldDB" id="A0AAD7UU75"/>